<dbReference type="InterPro" id="IPR018062">
    <property type="entry name" value="HTH_AraC-typ_CS"/>
</dbReference>
<dbReference type="SMART" id="SM00342">
    <property type="entry name" value="HTH_ARAC"/>
    <property type="match status" value="1"/>
</dbReference>
<dbReference type="PROSITE" id="PS50983">
    <property type="entry name" value="FE_B12_PBP"/>
    <property type="match status" value="1"/>
</dbReference>
<dbReference type="Gene3D" id="1.10.10.60">
    <property type="entry name" value="Homeodomain-like"/>
    <property type="match status" value="2"/>
</dbReference>
<dbReference type="GO" id="GO:0043565">
    <property type="term" value="F:sequence-specific DNA binding"/>
    <property type="evidence" value="ECO:0007669"/>
    <property type="project" value="InterPro"/>
</dbReference>
<organism evidence="6 7">
    <name type="scientific">Paenibacillus algorifonticola</name>
    <dbReference type="NCBI Taxonomy" id="684063"/>
    <lineage>
        <taxon>Bacteria</taxon>
        <taxon>Bacillati</taxon>
        <taxon>Bacillota</taxon>
        <taxon>Bacilli</taxon>
        <taxon>Bacillales</taxon>
        <taxon>Paenibacillaceae</taxon>
        <taxon>Paenibacillus</taxon>
    </lineage>
</organism>
<feature type="domain" description="HTH araC/xylS-type" evidence="4">
    <location>
        <begin position="176"/>
        <end position="274"/>
    </location>
</feature>
<dbReference type="SUPFAM" id="SSF46689">
    <property type="entry name" value="Homeodomain-like"/>
    <property type="match status" value="2"/>
</dbReference>
<evidence type="ECO:0000256" key="3">
    <source>
        <dbReference type="ARBA" id="ARBA00023163"/>
    </source>
</evidence>
<dbReference type="SUPFAM" id="SSF53807">
    <property type="entry name" value="Helical backbone' metal receptor"/>
    <property type="match status" value="1"/>
</dbReference>
<dbReference type="RefSeq" id="WP_046233892.1">
    <property type="nucleotide sequence ID" value="NZ_FONN01000025.1"/>
</dbReference>
<dbReference type="InterPro" id="IPR009057">
    <property type="entry name" value="Homeodomain-like_sf"/>
</dbReference>
<dbReference type="AlphaFoldDB" id="A0A1I2HQX2"/>
<gene>
    <name evidence="6" type="ORF">SAMN04487969_12560</name>
</gene>
<dbReference type="InterPro" id="IPR002491">
    <property type="entry name" value="ABC_transptr_periplasmic_BD"/>
</dbReference>
<protein>
    <submittedName>
        <fullName evidence="6">ABC-type Fe3+-hydroxamate transport system, substrate-binding protein</fullName>
    </submittedName>
</protein>
<keyword evidence="7" id="KW-1185">Reference proteome</keyword>
<sequence>MSGKNVPFQDLFVTMTNAAKHAVPVEGLVLIPPKNEHQLLFVLGGTAKAQVDRKHSQPILPSDSHFIIKPGHSLQITNQGSHLLNISIVACEVVQLSRAENKLSAASVKTFSYFQYETVSHTPRSLRAMVQKLQEPSPFIGMQKQLENQFLFQKLIYLLMESHASRTDVDPRHAVESTIEYLKLHYDEAITIEDLAGIAQLSRRWYTTLFKEITGENPSDYLIRLRIDKAKELLTMSKESLYAIARKVGFEDEHYFSRRFKQKVGVSPRFYLHNRRILGTTVTHPELMYLLGTIPIAAFSPDQEFPSYLLEAFKQVPKLNNSHHFDPEYFKPFKPDVILAAEWKDYENYDALSRIAPTFLLPSHNDWRDELTDVGEILDKKKQAHRFIRWYDDKRDEVREQLKLLTTNETVAYARMTQEGLIVFGNQSSRGKILYTELGLIPPEKSLLHIDGKILSVEQLAGLGADHIILQTGEQADSSREALLQQPGWRKLMKSPTSRIYTVGHREWYNFSFSPLSTGFAMQHMLQMFERGVVR</sequence>
<dbReference type="InterPro" id="IPR018060">
    <property type="entry name" value="HTH_AraC"/>
</dbReference>
<keyword evidence="3" id="KW-0804">Transcription</keyword>
<evidence type="ECO:0000313" key="6">
    <source>
        <dbReference type="EMBL" id="SFF31908.1"/>
    </source>
</evidence>
<dbReference type="Proteomes" id="UP000183410">
    <property type="component" value="Unassembled WGS sequence"/>
</dbReference>
<dbReference type="PROSITE" id="PS00041">
    <property type="entry name" value="HTH_ARAC_FAMILY_1"/>
    <property type="match status" value="1"/>
</dbReference>
<evidence type="ECO:0000256" key="2">
    <source>
        <dbReference type="ARBA" id="ARBA00023125"/>
    </source>
</evidence>
<evidence type="ECO:0000256" key="1">
    <source>
        <dbReference type="ARBA" id="ARBA00023015"/>
    </source>
</evidence>
<keyword evidence="1" id="KW-0805">Transcription regulation</keyword>
<dbReference type="EMBL" id="FONN01000025">
    <property type="protein sequence ID" value="SFF31908.1"/>
    <property type="molecule type" value="Genomic_DNA"/>
</dbReference>
<keyword evidence="2" id="KW-0238">DNA-binding</keyword>
<accession>A0A1I2HQX2</accession>
<name>A0A1I2HQX2_9BACL</name>
<dbReference type="PANTHER" id="PTHR43280:SF28">
    <property type="entry name" value="HTH-TYPE TRANSCRIPTIONAL ACTIVATOR RHAS"/>
    <property type="match status" value="1"/>
</dbReference>
<dbReference type="GO" id="GO:0003700">
    <property type="term" value="F:DNA-binding transcription factor activity"/>
    <property type="evidence" value="ECO:0007669"/>
    <property type="project" value="InterPro"/>
</dbReference>
<dbReference type="PANTHER" id="PTHR43280">
    <property type="entry name" value="ARAC-FAMILY TRANSCRIPTIONAL REGULATOR"/>
    <property type="match status" value="1"/>
</dbReference>
<dbReference type="Pfam" id="PF01497">
    <property type="entry name" value="Peripla_BP_2"/>
    <property type="match status" value="1"/>
</dbReference>
<dbReference type="Pfam" id="PF12833">
    <property type="entry name" value="HTH_18"/>
    <property type="match status" value="1"/>
</dbReference>
<feature type="domain" description="Fe/B12 periplasmic-binding" evidence="5">
    <location>
        <begin position="276"/>
        <end position="533"/>
    </location>
</feature>
<evidence type="ECO:0000259" key="4">
    <source>
        <dbReference type="PROSITE" id="PS01124"/>
    </source>
</evidence>
<dbReference type="OrthoDB" id="9807321at2"/>
<reference evidence="7" key="1">
    <citation type="submission" date="2016-10" db="EMBL/GenBank/DDBJ databases">
        <authorList>
            <person name="Varghese N."/>
            <person name="Submissions S."/>
        </authorList>
    </citation>
    <scope>NUCLEOTIDE SEQUENCE [LARGE SCALE GENOMIC DNA]</scope>
    <source>
        <strain evidence="7">CGMCC 1.10223</strain>
    </source>
</reference>
<evidence type="ECO:0000259" key="5">
    <source>
        <dbReference type="PROSITE" id="PS50983"/>
    </source>
</evidence>
<dbReference type="Gene3D" id="3.40.50.1980">
    <property type="entry name" value="Nitrogenase molybdenum iron protein domain"/>
    <property type="match status" value="2"/>
</dbReference>
<proteinExistence type="predicted"/>
<evidence type="ECO:0000313" key="7">
    <source>
        <dbReference type="Proteomes" id="UP000183410"/>
    </source>
</evidence>
<dbReference type="PROSITE" id="PS01124">
    <property type="entry name" value="HTH_ARAC_FAMILY_2"/>
    <property type="match status" value="1"/>
</dbReference>